<keyword evidence="3" id="KW-1185">Reference proteome</keyword>
<keyword evidence="1" id="KW-0175">Coiled coil</keyword>
<protein>
    <submittedName>
        <fullName evidence="2">Uncharacterized protein</fullName>
    </submittedName>
</protein>
<dbReference type="Proteomes" id="UP000001542">
    <property type="component" value="Unassembled WGS sequence"/>
</dbReference>
<gene>
    <name evidence="2" type="ORF">TVAG_247140</name>
</gene>
<dbReference type="VEuPathDB" id="TrichDB:TVAG_247140"/>
<dbReference type="RefSeq" id="XP_001580021.1">
    <property type="nucleotide sequence ID" value="XM_001579971.1"/>
</dbReference>
<accession>A2DKQ2</accession>
<dbReference type="SMR" id="A2DKQ2"/>
<dbReference type="KEGG" id="tva:75660919"/>
<evidence type="ECO:0000313" key="3">
    <source>
        <dbReference type="Proteomes" id="UP000001542"/>
    </source>
</evidence>
<sequence length="60" mass="7041">MFEEEKWPDDPIEYAKNFFKATPQSEIDAAVAENARLKEELQNLEKQVAELQQKVEENTE</sequence>
<dbReference type="AlphaFoldDB" id="A2DKQ2"/>
<proteinExistence type="predicted"/>
<reference evidence="2" key="1">
    <citation type="submission" date="2006-10" db="EMBL/GenBank/DDBJ databases">
        <authorList>
            <person name="Amadeo P."/>
            <person name="Zhao Q."/>
            <person name="Wortman J."/>
            <person name="Fraser-Liggett C."/>
            <person name="Carlton J."/>
        </authorList>
    </citation>
    <scope>NUCLEOTIDE SEQUENCE</scope>
    <source>
        <strain evidence="2">G3</strain>
    </source>
</reference>
<feature type="coiled-coil region" evidence="1">
    <location>
        <begin position="27"/>
        <end position="58"/>
    </location>
</feature>
<name>A2DKQ2_TRIV3</name>
<dbReference type="EMBL" id="DS113212">
    <property type="protein sequence ID" value="EAY19035.1"/>
    <property type="molecule type" value="Genomic_DNA"/>
</dbReference>
<dbReference type="InParanoid" id="A2DKQ2"/>
<evidence type="ECO:0000313" key="2">
    <source>
        <dbReference type="EMBL" id="EAY19035.1"/>
    </source>
</evidence>
<dbReference type="VEuPathDB" id="TrichDB:TVAGG3_0560760"/>
<reference evidence="2" key="2">
    <citation type="journal article" date="2007" name="Science">
        <title>Draft genome sequence of the sexually transmitted pathogen Trichomonas vaginalis.</title>
        <authorList>
            <person name="Carlton J.M."/>
            <person name="Hirt R.P."/>
            <person name="Silva J.C."/>
            <person name="Delcher A.L."/>
            <person name="Schatz M."/>
            <person name="Zhao Q."/>
            <person name="Wortman J.R."/>
            <person name="Bidwell S.L."/>
            <person name="Alsmark U.C.M."/>
            <person name="Besteiro S."/>
            <person name="Sicheritz-Ponten T."/>
            <person name="Noel C.J."/>
            <person name="Dacks J.B."/>
            <person name="Foster P.G."/>
            <person name="Simillion C."/>
            <person name="Van de Peer Y."/>
            <person name="Miranda-Saavedra D."/>
            <person name="Barton G.J."/>
            <person name="Westrop G.D."/>
            <person name="Mueller S."/>
            <person name="Dessi D."/>
            <person name="Fiori P.L."/>
            <person name="Ren Q."/>
            <person name="Paulsen I."/>
            <person name="Zhang H."/>
            <person name="Bastida-Corcuera F.D."/>
            <person name="Simoes-Barbosa A."/>
            <person name="Brown M.T."/>
            <person name="Hayes R.D."/>
            <person name="Mukherjee M."/>
            <person name="Okumura C.Y."/>
            <person name="Schneider R."/>
            <person name="Smith A.J."/>
            <person name="Vanacova S."/>
            <person name="Villalvazo M."/>
            <person name="Haas B.J."/>
            <person name="Pertea M."/>
            <person name="Feldblyum T.V."/>
            <person name="Utterback T.R."/>
            <person name="Shu C.L."/>
            <person name="Osoegawa K."/>
            <person name="de Jong P.J."/>
            <person name="Hrdy I."/>
            <person name="Horvathova L."/>
            <person name="Zubacova Z."/>
            <person name="Dolezal P."/>
            <person name="Malik S.B."/>
            <person name="Logsdon J.M. Jr."/>
            <person name="Henze K."/>
            <person name="Gupta A."/>
            <person name="Wang C.C."/>
            <person name="Dunne R.L."/>
            <person name="Upcroft J.A."/>
            <person name="Upcroft P."/>
            <person name="White O."/>
            <person name="Salzberg S.L."/>
            <person name="Tang P."/>
            <person name="Chiu C.-H."/>
            <person name="Lee Y.-S."/>
            <person name="Embley T.M."/>
            <person name="Coombs G.H."/>
            <person name="Mottram J.C."/>
            <person name="Tachezy J."/>
            <person name="Fraser-Liggett C.M."/>
            <person name="Johnson P.J."/>
        </authorList>
    </citation>
    <scope>NUCLEOTIDE SEQUENCE [LARGE SCALE GENOMIC DNA]</scope>
    <source>
        <strain evidence="2">G3</strain>
    </source>
</reference>
<organism evidence="2 3">
    <name type="scientific">Trichomonas vaginalis (strain ATCC PRA-98 / G3)</name>
    <dbReference type="NCBI Taxonomy" id="412133"/>
    <lineage>
        <taxon>Eukaryota</taxon>
        <taxon>Metamonada</taxon>
        <taxon>Parabasalia</taxon>
        <taxon>Trichomonadida</taxon>
        <taxon>Trichomonadidae</taxon>
        <taxon>Trichomonas</taxon>
    </lineage>
</organism>
<evidence type="ECO:0000256" key="1">
    <source>
        <dbReference type="SAM" id="Coils"/>
    </source>
</evidence>